<evidence type="ECO:0008006" key="3">
    <source>
        <dbReference type="Google" id="ProtNLM"/>
    </source>
</evidence>
<sequence>MNKFPKSRTIILVLVYTITSGIGTAQVTDRHWGYVPVLPTIGQEFKVILPEQMNPQARQAYGVVTDFLERVKQRKSIKELLAPPYDVMVQNQVLESEQLFLSWQMHYIIGTHRVSPQELEISVILWGRPEEQHVVFYLQGPDSWKIVDVVVSPLK</sequence>
<name>A0A098QUY8_9SPIO</name>
<dbReference type="RefSeq" id="WP_037548495.1">
    <property type="nucleotide sequence ID" value="NZ_JNUP01000066.1"/>
</dbReference>
<accession>A0A098QUY8</accession>
<evidence type="ECO:0000313" key="2">
    <source>
        <dbReference type="Proteomes" id="UP000029692"/>
    </source>
</evidence>
<dbReference type="STRING" id="1480694.DC28_11045"/>
<gene>
    <name evidence="1" type="ORF">DC28_11045</name>
</gene>
<protein>
    <recommendedName>
        <fullName evidence="3">DUF3828 domain-containing protein</fullName>
    </recommendedName>
</protein>
<comment type="caution">
    <text evidence="1">The sequence shown here is derived from an EMBL/GenBank/DDBJ whole genome shotgun (WGS) entry which is preliminary data.</text>
</comment>
<dbReference type="AlphaFoldDB" id="A0A098QUY8"/>
<evidence type="ECO:0000313" key="1">
    <source>
        <dbReference type="EMBL" id="KGE71341.1"/>
    </source>
</evidence>
<proteinExistence type="predicted"/>
<keyword evidence="2" id="KW-1185">Reference proteome</keyword>
<dbReference type="Proteomes" id="UP000029692">
    <property type="component" value="Unassembled WGS sequence"/>
</dbReference>
<dbReference type="EMBL" id="JNUP01000066">
    <property type="protein sequence ID" value="KGE71341.1"/>
    <property type="molecule type" value="Genomic_DNA"/>
</dbReference>
<organism evidence="1 2">
    <name type="scientific">Spirochaeta lutea</name>
    <dbReference type="NCBI Taxonomy" id="1480694"/>
    <lineage>
        <taxon>Bacteria</taxon>
        <taxon>Pseudomonadati</taxon>
        <taxon>Spirochaetota</taxon>
        <taxon>Spirochaetia</taxon>
        <taxon>Spirochaetales</taxon>
        <taxon>Spirochaetaceae</taxon>
        <taxon>Spirochaeta</taxon>
    </lineage>
</organism>
<reference evidence="1 2" key="1">
    <citation type="submission" date="2014-05" db="EMBL/GenBank/DDBJ databases">
        <title>De novo Genome Sequence of Spirocheata sp.</title>
        <authorList>
            <person name="Shivani Y."/>
            <person name="Subhash Y."/>
            <person name="Tushar L."/>
            <person name="Sasikala C."/>
            <person name="Ramana C.V."/>
        </authorList>
    </citation>
    <scope>NUCLEOTIDE SEQUENCE [LARGE SCALE GENOMIC DNA]</scope>
    <source>
        <strain evidence="1 2">JC230</strain>
    </source>
</reference>